<sequence>MPLPQEELRKFSDDLARVIGAPSTLRPFVCEGSPLDCEVFIVGYNPATQMDGDWWRYWDPKYGYHKKEWFRYYLAQRGGPSKTRSKIEDIVRGLSGVRVLEANIDARPSAKKSAYPRPVTEPFDFLISVCRPKVVIAHGTDAVAHLQGWKAKGTLIECKHFIYVGRERTAQILAETRQALA</sequence>
<evidence type="ECO:0000313" key="1">
    <source>
        <dbReference type="EMBL" id="MFD1482116.1"/>
    </source>
</evidence>
<dbReference type="Proteomes" id="UP001597302">
    <property type="component" value="Unassembled WGS sequence"/>
</dbReference>
<keyword evidence="2" id="KW-1185">Reference proteome</keyword>
<evidence type="ECO:0000313" key="2">
    <source>
        <dbReference type="Proteomes" id="UP001597302"/>
    </source>
</evidence>
<accession>A0ABW4DYZ9</accession>
<comment type="caution">
    <text evidence="1">The sequence shown here is derived from an EMBL/GenBank/DDBJ whole genome shotgun (WGS) entry which is preliminary data.</text>
</comment>
<organism evidence="1 2">
    <name type="scientific">Paracoccus nototheniae</name>
    <dbReference type="NCBI Taxonomy" id="2489002"/>
    <lineage>
        <taxon>Bacteria</taxon>
        <taxon>Pseudomonadati</taxon>
        <taxon>Pseudomonadota</taxon>
        <taxon>Alphaproteobacteria</taxon>
        <taxon>Rhodobacterales</taxon>
        <taxon>Paracoccaceae</taxon>
        <taxon>Paracoccus</taxon>
    </lineage>
</organism>
<proteinExistence type="predicted"/>
<protein>
    <submittedName>
        <fullName evidence="1">Uncharacterized protein</fullName>
    </submittedName>
</protein>
<reference evidence="2" key="1">
    <citation type="journal article" date="2019" name="Int. J. Syst. Evol. Microbiol.">
        <title>The Global Catalogue of Microorganisms (GCM) 10K type strain sequencing project: providing services to taxonomists for standard genome sequencing and annotation.</title>
        <authorList>
            <consortium name="The Broad Institute Genomics Platform"/>
            <consortium name="The Broad Institute Genome Sequencing Center for Infectious Disease"/>
            <person name="Wu L."/>
            <person name="Ma J."/>
        </authorList>
    </citation>
    <scope>NUCLEOTIDE SEQUENCE [LARGE SCALE GENOMIC DNA]</scope>
    <source>
        <strain evidence="2">CCM 8875</strain>
    </source>
</reference>
<name>A0ABW4DYZ9_9RHOB</name>
<gene>
    <name evidence="1" type="ORF">ACFQ5P_12500</name>
</gene>
<dbReference type="RefSeq" id="WP_131577884.1">
    <property type="nucleotide sequence ID" value="NZ_CBCSAJ010000007.1"/>
</dbReference>
<dbReference type="EMBL" id="JBHTOQ010000022">
    <property type="protein sequence ID" value="MFD1482116.1"/>
    <property type="molecule type" value="Genomic_DNA"/>
</dbReference>